<dbReference type="InterPro" id="IPR001367">
    <property type="entry name" value="Fe_dep_repressor"/>
</dbReference>
<evidence type="ECO:0000313" key="16">
    <source>
        <dbReference type="Proteomes" id="UP000683507"/>
    </source>
</evidence>
<accession>A0A916JMW0</accession>
<dbReference type="InterPro" id="IPR036421">
    <property type="entry name" value="Fe_dep_repressor_sf"/>
</dbReference>
<dbReference type="InterPro" id="IPR022687">
    <property type="entry name" value="HTH_DTXR"/>
</dbReference>
<sequence length="218" mass="25069">MNSITEENYLKAMYTISEQTGDVAAVELSKHLNIKMPTVNSMMRKLAERGLVKYESYKPYQLTEEGKKQAALIIRKHRLTEMFLVEKMNFGWEEVHEIAEQVEHVKSPAFFEKMDQILGFPKLDPHGSPIPDKEGNIEWVSYRSLSDCEVGEQVHVVAVTNSSKEFLNFLNGKDVQLNIQVELIEKEPFDGSVKVRYKNREESFSKQVGDNLLVKKIS</sequence>
<dbReference type="InterPro" id="IPR022689">
    <property type="entry name" value="Iron_dep_repressor"/>
</dbReference>
<keyword evidence="7" id="KW-0805">Transcription regulation</keyword>
<dbReference type="InterPro" id="IPR038157">
    <property type="entry name" value="FeoA_core_dom"/>
</dbReference>
<comment type="similarity">
    <text evidence="2">Belongs to the DtxR/MntR family.</text>
</comment>
<dbReference type="InterPro" id="IPR050536">
    <property type="entry name" value="DtxR_MntR_Metal-Reg"/>
</dbReference>
<dbReference type="PROSITE" id="PS50944">
    <property type="entry name" value="HTH_DTXR"/>
    <property type="match status" value="1"/>
</dbReference>
<keyword evidence="10" id="KW-0804">Transcription</keyword>
<dbReference type="Proteomes" id="UP000683507">
    <property type="component" value="Chromosome"/>
</dbReference>
<dbReference type="PANTHER" id="PTHR33238:SF11">
    <property type="entry name" value="TRANSCRIPTIONAL REGULATOR MNTR"/>
    <property type="match status" value="1"/>
</dbReference>
<dbReference type="InterPro" id="IPR007167">
    <property type="entry name" value="Fe-transptr_FeoA-like"/>
</dbReference>
<evidence type="ECO:0000259" key="14">
    <source>
        <dbReference type="PROSITE" id="PS50944"/>
    </source>
</evidence>
<dbReference type="Gene3D" id="1.10.60.10">
    <property type="entry name" value="Iron dependent repressor, metal binding and dimerisation domain"/>
    <property type="match status" value="1"/>
</dbReference>
<keyword evidence="6" id="KW-0678">Repressor</keyword>
<dbReference type="SUPFAM" id="SSF47979">
    <property type="entry name" value="Iron-dependent repressor protein, dimerization domain"/>
    <property type="match status" value="1"/>
</dbReference>
<dbReference type="InterPro" id="IPR036388">
    <property type="entry name" value="WH-like_DNA-bd_sf"/>
</dbReference>
<evidence type="ECO:0000256" key="3">
    <source>
        <dbReference type="ARBA" id="ARBA00011738"/>
    </source>
</evidence>
<dbReference type="GO" id="GO:0003677">
    <property type="term" value="F:DNA binding"/>
    <property type="evidence" value="ECO:0007669"/>
    <property type="project" value="UniProtKB-KW"/>
</dbReference>
<dbReference type="EMBL" id="OU015584">
    <property type="protein sequence ID" value="CAG5081115.1"/>
    <property type="molecule type" value="Genomic_DNA"/>
</dbReference>
<evidence type="ECO:0000256" key="1">
    <source>
        <dbReference type="ARBA" id="ARBA00004496"/>
    </source>
</evidence>
<dbReference type="Pfam" id="PF02742">
    <property type="entry name" value="Fe_dep_repr_C"/>
    <property type="match status" value="1"/>
</dbReference>
<evidence type="ECO:0000256" key="7">
    <source>
        <dbReference type="ARBA" id="ARBA00023015"/>
    </source>
</evidence>
<dbReference type="RefSeq" id="WP_258541741.1">
    <property type="nucleotide sequence ID" value="NZ_OU015584.1"/>
</dbReference>
<keyword evidence="11" id="KW-0464">Manganese</keyword>
<comment type="subcellular location">
    <subcellularLocation>
        <location evidence="1">Cytoplasm</location>
    </subcellularLocation>
</comment>
<comment type="subunit">
    <text evidence="3">Homodimer.</text>
</comment>
<evidence type="ECO:0000256" key="5">
    <source>
        <dbReference type="ARBA" id="ARBA00022490"/>
    </source>
</evidence>
<dbReference type="PANTHER" id="PTHR33238">
    <property type="entry name" value="IRON (METAL) DEPENDENT REPRESSOR, DTXR FAMILY"/>
    <property type="match status" value="1"/>
</dbReference>
<keyword evidence="9" id="KW-0010">Activator</keyword>
<dbReference type="AlphaFoldDB" id="A0A916JMW0"/>
<dbReference type="SMART" id="SM00529">
    <property type="entry name" value="HTH_DTXR"/>
    <property type="match status" value="1"/>
</dbReference>
<name>A0A916JMW0_9FLAO</name>
<evidence type="ECO:0000313" key="15">
    <source>
        <dbReference type="EMBL" id="CAG5081115.1"/>
    </source>
</evidence>
<evidence type="ECO:0000256" key="9">
    <source>
        <dbReference type="ARBA" id="ARBA00023159"/>
    </source>
</evidence>
<dbReference type="GO" id="GO:0046983">
    <property type="term" value="F:protein dimerization activity"/>
    <property type="evidence" value="ECO:0007669"/>
    <property type="project" value="InterPro"/>
</dbReference>
<dbReference type="KEGG" id="ptan:CRYO30217_01540"/>
<keyword evidence="8" id="KW-0238">DNA-binding</keyword>
<dbReference type="SUPFAM" id="SSF46785">
    <property type="entry name" value="Winged helix' DNA-binding domain"/>
    <property type="match status" value="1"/>
</dbReference>
<dbReference type="GO" id="GO:0046914">
    <property type="term" value="F:transition metal ion binding"/>
    <property type="evidence" value="ECO:0007669"/>
    <property type="project" value="InterPro"/>
</dbReference>
<evidence type="ECO:0000256" key="13">
    <source>
        <dbReference type="ARBA" id="ARBA00032593"/>
    </source>
</evidence>
<evidence type="ECO:0000256" key="6">
    <source>
        <dbReference type="ARBA" id="ARBA00022491"/>
    </source>
</evidence>
<dbReference type="GO" id="GO:0005737">
    <property type="term" value="C:cytoplasm"/>
    <property type="evidence" value="ECO:0007669"/>
    <property type="project" value="UniProtKB-SubCell"/>
</dbReference>
<organism evidence="15 16">
    <name type="scientific">Parvicella tangerina</name>
    <dbReference type="NCBI Taxonomy" id="2829795"/>
    <lineage>
        <taxon>Bacteria</taxon>
        <taxon>Pseudomonadati</taxon>
        <taxon>Bacteroidota</taxon>
        <taxon>Flavobacteriia</taxon>
        <taxon>Flavobacteriales</taxon>
        <taxon>Parvicellaceae</taxon>
        <taxon>Parvicella</taxon>
    </lineage>
</organism>
<evidence type="ECO:0000256" key="12">
    <source>
        <dbReference type="ARBA" id="ARBA00025185"/>
    </source>
</evidence>
<dbReference type="GO" id="GO:0003700">
    <property type="term" value="F:DNA-binding transcription factor activity"/>
    <property type="evidence" value="ECO:0007669"/>
    <property type="project" value="InterPro"/>
</dbReference>
<proteinExistence type="inferred from homology"/>
<reference evidence="15" key="1">
    <citation type="submission" date="2021-04" db="EMBL/GenBank/DDBJ databases">
        <authorList>
            <person name="Rodrigo-Torres L."/>
            <person name="Arahal R. D."/>
            <person name="Lucena T."/>
        </authorList>
    </citation>
    <scope>NUCLEOTIDE SEQUENCE</scope>
    <source>
        <strain evidence="15">AS29M-1</strain>
    </source>
</reference>
<dbReference type="InterPro" id="IPR036390">
    <property type="entry name" value="WH_DNA-bd_sf"/>
</dbReference>
<gene>
    <name evidence="15" type="primary">mntR</name>
    <name evidence="15" type="ORF">CRYO30217_01540</name>
</gene>
<protein>
    <recommendedName>
        <fullName evidence="4">Transcriptional regulator MntR</fullName>
    </recommendedName>
    <alternativeName>
        <fullName evidence="13">Manganese transport regulator</fullName>
    </alternativeName>
</protein>
<evidence type="ECO:0000256" key="8">
    <source>
        <dbReference type="ARBA" id="ARBA00023125"/>
    </source>
</evidence>
<evidence type="ECO:0000256" key="10">
    <source>
        <dbReference type="ARBA" id="ARBA00023163"/>
    </source>
</evidence>
<evidence type="ECO:0000256" key="2">
    <source>
        <dbReference type="ARBA" id="ARBA00007871"/>
    </source>
</evidence>
<evidence type="ECO:0000256" key="4">
    <source>
        <dbReference type="ARBA" id="ARBA00022386"/>
    </source>
</evidence>
<keyword evidence="5" id="KW-0963">Cytoplasm</keyword>
<dbReference type="Pfam" id="PF01325">
    <property type="entry name" value="Fe_dep_repress"/>
    <property type="match status" value="1"/>
</dbReference>
<dbReference type="Gene3D" id="2.30.30.90">
    <property type="match status" value="1"/>
</dbReference>
<dbReference type="Pfam" id="PF04023">
    <property type="entry name" value="FeoA"/>
    <property type="match status" value="1"/>
</dbReference>
<evidence type="ECO:0000256" key="11">
    <source>
        <dbReference type="ARBA" id="ARBA00023211"/>
    </source>
</evidence>
<comment type="function">
    <text evidence="12">In the presence of manganese, represses expression of mntH and mntS. Up-regulates expression of mntP.</text>
</comment>
<feature type="domain" description="HTH dtxR-type" evidence="14">
    <location>
        <begin position="1"/>
        <end position="63"/>
    </location>
</feature>
<dbReference type="Gene3D" id="1.10.10.10">
    <property type="entry name" value="Winged helix-like DNA-binding domain superfamily/Winged helix DNA-binding domain"/>
    <property type="match status" value="1"/>
</dbReference>
<keyword evidence="16" id="KW-1185">Reference proteome</keyword>